<accession>A0ABS6JB43</accession>
<keyword evidence="3" id="KW-1185">Reference proteome</keyword>
<dbReference type="RefSeq" id="WP_217064752.1">
    <property type="nucleotide sequence ID" value="NZ_JAHQCS010000053.1"/>
</dbReference>
<keyword evidence="1" id="KW-0812">Transmembrane</keyword>
<gene>
    <name evidence="2" type="ORF">KS419_03775</name>
</gene>
<protein>
    <submittedName>
        <fullName evidence="2">Uncharacterized protein</fullName>
    </submittedName>
</protein>
<reference evidence="2 3" key="1">
    <citation type="submission" date="2021-06" db="EMBL/GenBank/DDBJ databases">
        <title>Bacillus sp. RD4P76, an endophyte from a halophyte.</title>
        <authorList>
            <person name="Sun J.-Q."/>
        </authorList>
    </citation>
    <scope>NUCLEOTIDE SEQUENCE [LARGE SCALE GENOMIC DNA]</scope>
    <source>
        <strain evidence="2 3">CGMCC 1.15917</strain>
    </source>
</reference>
<evidence type="ECO:0000313" key="2">
    <source>
        <dbReference type="EMBL" id="MBU9710860.1"/>
    </source>
</evidence>
<evidence type="ECO:0000256" key="1">
    <source>
        <dbReference type="SAM" id="Phobius"/>
    </source>
</evidence>
<name>A0ABS6JB43_9BACI</name>
<evidence type="ECO:0000313" key="3">
    <source>
        <dbReference type="Proteomes" id="UP000784880"/>
    </source>
</evidence>
<keyword evidence="1" id="KW-0472">Membrane</keyword>
<feature type="transmembrane region" description="Helical" evidence="1">
    <location>
        <begin position="12"/>
        <end position="31"/>
    </location>
</feature>
<organism evidence="2 3">
    <name type="scientific">Evansella tamaricis</name>
    <dbReference type="NCBI Taxonomy" id="2069301"/>
    <lineage>
        <taxon>Bacteria</taxon>
        <taxon>Bacillati</taxon>
        <taxon>Bacillota</taxon>
        <taxon>Bacilli</taxon>
        <taxon>Bacillales</taxon>
        <taxon>Bacillaceae</taxon>
        <taxon>Evansella</taxon>
    </lineage>
</organism>
<proteinExistence type="predicted"/>
<dbReference type="EMBL" id="JAHQCS010000053">
    <property type="protein sequence ID" value="MBU9710860.1"/>
    <property type="molecule type" value="Genomic_DNA"/>
</dbReference>
<dbReference type="Proteomes" id="UP000784880">
    <property type="component" value="Unassembled WGS sequence"/>
</dbReference>
<sequence>MLKHGRPFSDKYLWYILNWLLFGLLGSIFLWQWNWAYGVVSVILAFLLTFGVDFLCRYFVKNKVRAMVKEEPIIIVDAIRMQQEKRGYLVLTKNFVLFVPLLRRIKTVIESDQIVRQDSERLVVEITAKFPNKYRVFTFAVLSTKKLLPILKDMTGESLPYKYDRLEKHL</sequence>
<keyword evidence="1" id="KW-1133">Transmembrane helix</keyword>
<feature type="transmembrane region" description="Helical" evidence="1">
    <location>
        <begin position="37"/>
        <end position="60"/>
    </location>
</feature>
<comment type="caution">
    <text evidence="2">The sequence shown here is derived from an EMBL/GenBank/DDBJ whole genome shotgun (WGS) entry which is preliminary data.</text>
</comment>